<evidence type="ECO:0000256" key="4">
    <source>
        <dbReference type="ARBA" id="ARBA00022989"/>
    </source>
</evidence>
<evidence type="ECO:0000313" key="11">
    <source>
        <dbReference type="Proteomes" id="UP001500368"/>
    </source>
</evidence>
<name>A0ABP9FVL5_9MICC</name>
<comment type="caution">
    <text evidence="10">The sequence shown here is derived from an EMBL/GenBank/DDBJ whole genome shotgun (WGS) entry which is preliminary data.</text>
</comment>
<dbReference type="PANTHER" id="PTHR30071">
    <property type="entry name" value="HEME EXPORTER PROTEIN C"/>
    <property type="match status" value="1"/>
</dbReference>
<dbReference type="NCBIfam" id="TIGR03144">
    <property type="entry name" value="cytochr_II_ccsB"/>
    <property type="match status" value="1"/>
</dbReference>
<feature type="transmembrane region" description="Helical" evidence="8">
    <location>
        <begin position="227"/>
        <end position="250"/>
    </location>
</feature>
<keyword evidence="5 8" id="KW-0472">Membrane</keyword>
<feature type="domain" description="Cytochrome c assembly protein" evidence="9">
    <location>
        <begin position="163"/>
        <end position="382"/>
    </location>
</feature>
<feature type="transmembrane region" description="Helical" evidence="8">
    <location>
        <begin position="192"/>
        <end position="215"/>
    </location>
</feature>
<dbReference type="EMBL" id="BAABLW010000007">
    <property type="protein sequence ID" value="GAA4918017.1"/>
    <property type="molecule type" value="Genomic_DNA"/>
</dbReference>
<feature type="coiled-coil region" evidence="6">
    <location>
        <begin position="34"/>
        <end position="61"/>
    </location>
</feature>
<keyword evidence="6" id="KW-0175">Coiled coil</keyword>
<keyword evidence="4 8" id="KW-1133">Transmembrane helix</keyword>
<evidence type="ECO:0000256" key="3">
    <source>
        <dbReference type="ARBA" id="ARBA00022748"/>
    </source>
</evidence>
<accession>A0ABP9FVL5</accession>
<dbReference type="RefSeq" id="WP_345477152.1">
    <property type="nucleotide sequence ID" value="NZ_BAABLW010000007.1"/>
</dbReference>
<feature type="region of interest" description="Disordered" evidence="7">
    <location>
        <begin position="96"/>
        <end position="115"/>
    </location>
</feature>
<evidence type="ECO:0000256" key="2">
    <source>
        <dbReference type="ARBA" id="ARBA00022692"/>
    </source>
</evidence>
<protein>
    <submittedName>
        <fullName evidence="10">C-type cytochrome biogenesis protein CcsB</fullName>
    </submittedName>
</protein>
<evidence type="ECO:0000256" key="1">
    <source>
        <dbReference type="ARBA" id="ARBA00004141"/>
    </source>
</evidence>
<feature type="transmembrane region" description="Helical" evidence="8">
    <location>
        <begin position="131"/>
        <end position="156"/>
    </location>
</feature>
<organism evidence="10 11">
    <name type="scientific">Nesterenkonia rhizosphaerae</name>
    <dbReference type="NCBI Taxonomy" id="1348272"/>
    <lineage>
        <taxon>Bacteria</taxon>
        <taxon>Bacillati</taxon>
        <taxon>Actinomycetota</taxon>
        <taxon>Actinomycetes</taxon>
        <taxon>Micrococcales</taxon>
        <taxon>Micrococcaceae</taxon>
        <taxon>Nesterenkonia</taxon>
    </lineage>
</organism>
<feature type="transmembrane region" description="Helical" evidence="8">
    <location>
        <begin position="14"/>
        <end position="35"/>
    </location>
</feature>
<comment type="subcellular location">
    <subcellularLocation>
        <location evidence="1">Membrane</location>
        <topology evidence="1">Multi-pass membrane protein</topology>
    </subcellularLocation>
</comment>
<feature type="transmembrane region" description="Helical" evidence="8">
    <location>
        <begin position="295"/>
        <end position="315"/>
    </location>
</feature>
<keyword evidence="3" id="KW-0201">Cytochrome c-type biogenesis</keyword>
<dbReference type="InterPro" id="IPR017562">
    <property type="entry name" value="Cyt_c_biogenesis_CcsA"/>
</dbReference>
<dbReference type="PANTHER" id="PTHR30071:SF1">
    <property type="entry name" value="CYTOCHROME B_B6 PROTEIN-RELATED"/>
    <property type="match status" value="1"/>
</dbReference>
<keyword evidence="2 8" id="KW-0812">Transmembrane</keyword>
<dbReference type="Proteomes" id="UP001500368">
    <property type="component" value="Unassembled WGS sequence"/>
</dbReference>
<feature type="transmembrane region" description="Helical" evidence="8">
    <location>
        <begin position="330"/>
        <end position="345"/>
    </location>
</feature>
<dbReference type="InterPro" id="IPR045062">
    <property type="entry name" value="Cyt_c_biogenesis_CcsA/CcmC"/>
</dbReference>
<sequence>MPTINVQLAEYSELFMLIAAFIYTLAFILFSIDIARSSATIRRVEAELAQETEAERAALREKKLVAAGSADSTAGEPAGSDAASAATASTGGVVGAGDSTGDSDSAGGSDSDSGAELVDEDMAYVGTRRPIANVAIAFTAVAALAHAFAVIARGLAASRWPLGNMFEFLTGAALVVTLVYLVVLIRRDVRFLGVFVLGLVVTMMVAATIGFPTPVGHVQPALQSPWIAIHVTLAATSIGLFVLTFAMSLLQLVQARREAALLAGAETRAQRVLARASFLRLVPSAFALENWSYRINAVAFVFWTLGPMVTGAIWARESWGRYWGWDTKEVWTFVIWVVYAGYLHARATRGWTGNRAAWLSIIGFACIIFNYAVVNVYFPGLHSYAGLPE</sequence>
<evidence type="ECO:0000313" key="10">
    <source>
        <dbReference type="EMBL" id="GAA4918017.1"/>
    </source>
</evidence>
<evidence type="ECO:0000256" key="6">
    <source>
        <dbReference type="SAM" id="Coils"/>
    </source>
</evidence>
<evidence type="ECO:0000256" key="8">
    <source>
        <dbReference type="SAM" id="Phobius"/>
    </source>
</evidence>
<keyword evidence="11" id="KW-1185">Reference proteome</keyword>
<feature type="transmembrane region" description="Helical" evidence="8">
    <location>
        <begin position="168"/>
        <end position="185"/>
    </location>
</feature>
<dbReference type="Pfam" id="PF01578">
    <property type="entry name" value="Cytochrom_C_asm"/>
    <property type="match status" value="1"/>
</dbReference>
<evidence type="ECO:0000256" key="7">
    <source>
        <dbReference type="SAM" id="MobiDB-lite"/>
    </source>
</evidence>
<gene>
    <name evidence="10" type="primary">ccsB</name>
    <name evidence="10" type="ORF">GCM10025790_11850</name>
</gene>
<evidence type="ECO:0000259" key="9">
    <source>
        <dbReference type="Pfam" id="PF01578"/>
    </source>
</evidence>
<reference evidence="11" key="1">
    <citation type="journal article" date="2019" name="Int. J. Syst. Evol. Microbiol.">
        <title>The Global Catalogue of Microorganisms (GCM) 10K type strain sequencing project: providing services to taxonomists for standard genome sequencing and annotation.</title>
        <authorList>
            <consortium name="The Broad Institute Genomics Platform"/>
            <consortium name="The Broad Institute Genome Sequencing Center for Infectious Disease"/>
            <person name="Wu L."/>
            <person name="Ma J."/>
        </authorList>
    </citation>
    <scope>NUCLEOTIDE SEQUENCE [LARGE SCALE GENOMIC DNA]</scope>
    <source>
        <strain evidence="11">JCM 19129</strain>
    </source>
</reference>
<feature type="transmembrane region" description="Helical" evidence="8">
    <location>
        <begin position="357"/>
        <end position="378"/>
    </location>
</feature>
<proteinExistence type="predicted"/>
<dbReference type="InterPro" id="IPR002541">
    <property type="entry name" value="Cyt_c_assembly"/>
</dbReference>
<evidence type="ECO:0000256" key="5">
    <source>
        <dbReference type="ARBA" id="ARBA00023136"/>
    </source>
</evidence>